<evidence type="ECO:0000313" key="2">
    <source>
        <dbReference type="Proteomes" id="UP000030678"/>
    </source>
</evidence>
<dbReference type="RefSeq" id="XP_008731850.1">
    <property type="nucleotide sequence ID" value="XM_008733628.1"/>
</dbReference>
<proteinExistence type="predicted"/>
<dbReference type="EMBL" id="KB822710">
    <property type="protein sequence ID" value="ETI19491.1"/>
    <property type="molecule type" value="Genomic_DNA"/>
</dbReference>
<dbReference type="Proteomes" id="UP000030678">
    <property type="component" value="Unassembled WGS sequence"/>
</dbReference>
<organism evidence="1 2">
    <name type="scientific">Cladophialophora carrionii CBS 160.54</name>
    <dbReference type="NCBI Taxonomy" id="1279043"/>
    <lineage>
        <taxon>Eukaryota</taxon>
        <taxon>Fungi</taxon>
        <taxon>Dikarya</taxon>
        <taxon>Ascomycota</taxon>
        <taxon>Pezizomycotina</taxon>
        <taxon>Eurotiomycetes</taxon>
        <taxon>Chaetothyriomycetidae</taxon>
        <taxon>Chaetothyriales</taxon>
        <taxon>Herpotrichiellaceae</taxon>
        <taxon>Cladophialophora</taxon>
    </lineage>
</organism>
<evidence type="ECO:0000313" key="1">
    <source>
        <dbReference type="EMBL" id="ETI19491.1"/>
    </source>
</evidence>
<gene>
    <name evidence="1" type="ORF">G647_09325</name>
</gene>
<dbReference type="AlphaFoldDB" id="V9CYP0"/>
<dbReference type="OrthoDB" id="443402at2759"/>
<dbReference type="GeneID" id="19987818"/>
<dbReference type="HOGENOM" id="CLU_1786647_0_0_1"/>
<evidence type="ECO:0008006" key="3">
    <source>
        <dbReference type="Google" id="ProtNLM"/>
    </source>
</evidence>
<accession>V9CYP0</accession>
<dbReference type="VEuPathDB" id="FungiDB:G647_09325"/>
<name>V9CYP0_9EURO</name>
<protein>
    <recommendedName>
        <fullName evidence="3">Fungal N-terminal domain-containing protein</fullName>
    </recommendedName>
</protein>
<reference evidence="1 2" key="1">
    <citation type="submission" date="2013-03" db="EMBL/GenBank/DDBJ databases">
        <title>The Genome Sequence of Cladophialophora carrionii CBS 160.54.</title>
        <authorList>
            <consortium name="The Broad Institute Genomics Platform"/>
            <person name="Cuomo C."/>
            <person name="de Hoog S."/>
            <person name="Gorbushina A."/>
            <person name="Walker B."/>
            <person name="Young S.K."/>
            <person name="Zeng Q."/>
            <person name="Gargeya S."/>
            <person name="Fitzgerald M."/>
            <person name="Haas B."/>
            <person name="Abouelleil A."/>
            <person name="Allen A.W."/>
            <person name="Alvarado L."/>
            <person name="Arachchi H.M."/>
            <person name="Berlin A.M."/>
            <person name="Chapman S.B."/>
            <person name="Gainer-Dewar J."/>
            <person name="Goldberg J."/>
            <person name="Griggs A."/>
            <person name="Gujja S."/>
            <person name="Hansen M."/>
            <person name="Howarth C."/>
            <person name="Imamovic A."/>
            <person name="Ireland A."/>
            <person name="Larimer J."/>
            <person name="McCowan C."/>
            <person name="Murphy C."/>
            <person name="Pearson M."/>
            <person name="Poon T.W."/>
            <person name="Priest M."/>
            <person name="Roberts A."/>
            <person name="Saif S."/>
            <person name="Shea T."/>
            <person name="Sisk P."/>
            <person name="Sykes S."/>
            <person name="Wortman J."/>
            <person name="Nusbaum C."/>
            <person name="Birren B."/>
        </authorList>
    </citation>
    <scope>NUCLEOTIDE SEQUENCE [LARGE SCALE GENOMIC DNA]</scope>
    <source>
        <strain evidence="1 2">CBS 160.54</strain>
    </source>
</reference>
<sequence>MDPVTALGLACNVVTLVEQGIEAAAVCKELYERGSLDENNNIERYADGLAAANNELRAVLKSHATTRATRLQQIAQDASKIAADLKTELNKLKLSKSIGNRRTGSAFKTTLKTIFKKGTIDKLLKTLEKQEAALQAGLLKEL</sequence>